<evidence type="ECO:0000256" key="2">
    <source>
        <dbReference type="ARBA" id="ARBA00008973"/>
    </source>
</evidence>
<organism evidence="7 8">
    <name type="scientific">Corynebacterium glucuronolyticum ATCC 51866</name>
    <dbReference type="NCBI Taxonomy" id="548478"/>
    <lineage>
        <taxon>Bacteria</taxon>
        <taxon>Bacillati</taxon>
        <taxon>Actinomycetota</taxon>
        <taxon>Actinomycetes</taxon>
        <taxon>Mycobacteriales</taxon>
        <taxon>Corynebacteriaceae</taxon>
        <taxon>Corynebacterium</taxon>
    </lineage>
</organism>
<evidence type="ECO:0000256" key="6">
    <source>
        <dbReference type="ARBA" id="ARBA00023288"/>
    </source>
</evidence>
<keyword evidence="4" id="KW-0472">Membrane</keyword>
<evidence type="ECO:0000256" key="5">
    <source>
        <dbReference type="ARBA" id="ARBA00023139"/>
    </source>
</evidence>
<dbReference type="InterPro" id="IPR004872">
    <property type="entry name" value="Lipoprotein_NlpA"/>
</dbReference>
<evidence type="ECO:0000313" key="8">
    <source>
        <dbReference type="Proteomes" id="UP000006237"/>
    </source>
</evidence>
<comment type="caution">
    <text evidence="7">The sequence shown here is derived from an EMBL/GenBank/DDBJ whole genome shotgun (WGS) entry which is preliminary data.</text>
</comment>
<evidence type="ECO:0000313" key="7">
    <source>
        <dbReference type="EMBL" id="EEI63235.1"/>
    </source>
</evidence>
<dbReference type="SUPFAM" id="SSF53850">
    <property type="entry name" value="Periplasmic binding protein-like II"/>
    <property type="match status" value="1"/>
</dbReference>
<dbReference type="Pfam" id="PF03180">
    <property type="entry name" value="Lipoprotein_9"/>
    <property type="match status" value="1"/>
</dbReference>
<evidence type="ECO:0000256" key="4">
    <source>
        <dbReference type="ARBA" id="ARBA00023136"/>
    </source>
</evidence>
<dbReference type="EMBL" id="ACHF01000029">
    <property type="protein sequence ID" value="EEI63235.1"/>
    <property type="molecule type" value="Genomic_DNA"/>
</dbReference>
<dbReference type="Proteomes" id="UP000006237">
    <property type="component" value="Unassembled WGS sequence"/>
</dbReference>
<keyword evidence="8" id="KW-1185">Reference proteome</keyword>
<proteinExistence type="inferred from homology"/>
<keyword evidence="3" id="KW-0732">Signal</keyword>
<sequence length="327" mass="35405">MQGFAGFIQFFLDRVVHFYLDCYRYVPTTPVKEKLIMLKKLTALAAAAVIATTGLTACSNEETSADTTTIRIGTTDASKKAWKVFEEKAKEEGIKLDIQNFGDYSTPNTALSEDQLDVNLFQHLKFLAEYNVGAGDNLTPVGATEIVPLAIFWKDHTSLDGIEGQGIAIPNDPSNQGRAINVLVQAGLVKLKTEGLITPTPADIDQDASKVKVQPVDAAQTTAAYGEGKPAVINNSFLDRAGIDPTTSVFQDDPNSTEAEPYINAFVTKAEDKDDPTIQKLVKIWHDPEVTSAVADDSNGTSVPVERSADELQAILDRLEDAQKASK</sequence>
<name>A0ABP2DU08_9CORY</name>
<protein>
    <submittedName>
        <fullName evidence="7">NLPA lipoprotein</fullName>
    </submittedName>
</protein>
<reference evidence="7 8" key="1">
    <citation type="submission" date="2009-01" db="EMBL/GenBank/DDBJ databases">
        <authorList>
            <person name="Qin X."/>
            <person name="Bachman B."/>
            <person name="Battles P."/>
            <person name="Bell A."/>
            <person name="Bess C."/>
            <person name="Bickham C."/>
            <person name="Chaboub L."/>
            <person name="Chen D."/>
            <person name="Coyle M."/>
            <person name="Deiros D.R."/>
            <person name="Dinh H."/>
            <person name="Forbes L."/>
            <person name="Fowler G."/>
            <person name="Francisco L."/>
            <person name="Fu Q."/>
            <person name="Gubbala S."/>
            <person name="Hale W."/>
            <person name="Han Y."/>
            <person name="Hemphill L."/>
            <person name="Highlander S.K."/>
            <person name="Hirani K."/>
            <person name="Hogues M."/>
            <person name="Jackson L."/>
            <person name="Jakkamsetti A."/>
            <person name="Javaid M."/>
            <person name="Jiang H."/>
            <person name="Korchina V."/>
            <person name="Kovar C."/>
            <person name="Lara F."/>
            <person name="Lee S."/>
            <person name="Mata R."/>
            <person name="Mathew T."/>
            <person name="Moen C."/>
            <person name="Morales K."/>
            <person name="Munidasa M."/>
            <person name="Nazareth L."/>
            <person name="Ngo R."/>
            <person name="Nguyen L."/>
            <person name="Okwuonu G."/>
            <person name="Ongeri F."/>
            <person name="Patil S."/>
            <person name="Petrosino J."/>
            <person name="Pham C."/>
            <person name="Pham P."/>
            <person name="Pu L.-L."/>
            <person name="Puazo M."/>
            <person name="Raj R."/>
            <person name="Reid J."/>
            <person name="Rouhana J."/>
            <person name="Saada N."/>
            <person name="Shang Y."/>
            <person name="Simmons D."/>
            <person name="Thornton R."/>
            <person name="Warren J."/>
            <person name="Weissenberger G."/>
            <person name="Zhang J."/>
            <person name="Zhang L."/>
            <person name="Zhou C."/>
            <person name="Zhu D."/>
            <person name="Muzny D."/>
            <person name="Worley K."/>
            <person name="Gibbs R."/>
        </authorList>
    </citation>
    <scope>NUCLEOTIDE SEQUENCE [LARGE SCALE GENOMIC DNA]</scope>
    <source>
        <strain evidence="7 8">ATCC 51866</strain>
    </source>
</reference>
<evidence type="ECO:0000256" key="3">
    <source>
        <dbReference type="ARBA" id="ARBA00022729"/>
    </source>
</evidence>
<dbReference type="PANTHER" id="PTHR30429:SF3">
    <property type="entry name" value="LIPOPROTEIN"/>
    <property type="match status" value="1"/>
</dbReference>
<dbReference type="PANTHER" id="PTHR30429">
    <property type="entry name" value="D-METHIONINE-BINDING LIPOPROTEIN METQ"/>
    <property type="match status" value="1"/>
</dbReference>
<comment type="subcellular location">
    <subcellularLocation>
        <location evidence="1">Membrane</location>
        <topology evidence="1">Lipid-anchor</topology>
    </subcellularLocation>
</comment>
<keyword evidence="5" id="KW-0564">Palmitate</keyword>
<dbReference type="Gene3D" id="3.40.190.10">
    <property type="entry name" value="Periplasmic binding protein-like II"/>
    <property type="match status" value="2"/>
</dbReference>
<accession>A0ABP2DU08</accession>
<gene>
    <name evidence="7" type="ORF">HMPREF0293_1139</name>
</gene>
<evidence type="ECO:0000256" key="1">
    <source>
        <dbReference type="ARBA" id="ARBA00004635"/>
    </source>
</evidence>
<keyword evidence="6 7" id="KW-0449">Lipoprotein</keyword>
<comment type="similarity">
    <text evidence="2">Belongs to the NlpA lipoprotein family.</text>
</comment>